<gene>
    <name evidence="1" type="ORF">LTR37_015004</name>
</gene>
<accession>A0ACC3MTL7</accession>
<reference evidence="1" key="1">
    <citation type="submission" date="2023-07" db="EMBL/GenBank/DDBJ databases">
        <title>Black Yeasts Isolated from many extreme environments.</title>
        <authorList>
            <person name="Coleine C."/>
            <person name="Stajich J.E."/>
            <person name="Selbmann L."/>
        </authorList>
    </citation>
    <scope>NUCLEOTIDE SEQUENCE</scope>
    <source>
        <strain evidence="1">CCFEE 5714</strain>
    </source>
</reference>
<evidence type="ECO:0000313" key="1">
    <source>
        <dbReference type="EMBL" id="KAK3702293.1"/>
    </source>
</evidence>
<keyword evidence="2" id="KW-1185">Reference proteome</keyword>
<sequence>MSRVPAKVYYYTFIPCDIIALILQAVGGAMSSTSNGASSVGANIALAGLIFQVITLVVFSTACIDYMFLSRHVWQAAALPLRFKVFCAFFTLATLLIVIRCSYRVYELSEGYTSDSEALRDQPLFIGLEGVMVILAALCLVAAHPSALFKDHAGSLAEKQTVQDSDQAEV</sequence>
<protein>
    <submittedName>
        <fullName evidence="1">Uncharacterized protein</fullName>
    </submittedName>
</protein>
<comment type="caution">
    <text evidence="1">The sequence shown here is derived from an EMBL/GenBank/DDBJ whole genome shotgun (WGS) entry which is preliminary data.</text>
</comment>
<proteinExistence type="predicted"/>
<dbReference type="EMBL" id="JAUTXU010000163">
    <property type="protein sequence ID" value="KAK3702293.1"/>
    <property type="molecule type" value="Genomic_DNA"/>
</dbReference>
<organism evidence="1 2">
    <name type="scientific">Vermiconidia calcicola</name>
    <dbReference type="NCBI Taxonomy" id="1690605"/>
    <lineage>
        <taxon>Eukaryota</taxon>
        <taxon>Fungi</taxon>
        <taxon>Dikarya</taxon>
        <taxon>Ascomycota</taxon>
        <taxon>Pezizomycotina</taxon>
        <taxon>Dothideomycetes</taxon>
        <taxon>Dothideomycetidae</taxon>
        <taxon>Mycosphaerellales</taxon>
        <taxon>Extremaceae</taxon>
        <taxon>Vermiconidia</taxon>
    </lineage>
</organism>
<name>A0ACC3MTL7_9PEZI</name>
<dbReference type="Proteomes" id="UP001281147">
    <property type="component" value="Unassembled WGS sequence"/>
</dbReference>
<evidence type="ECO:0000313" key="2">
    <source>
        <dbReference type="Proteomes" id="UP001281147"/>
    </source>
</evidence>